<name>A0A8H7T9R4_9HELO</name>
<feature type="compositionally biased region" description="Polar residues" evidence="3">
    <location>
        <begin position="224"/>
        <end position="234"/>
    </location>
</feature>
<dbReference type="GO" id="GO:0007131">
    <property type="term" value="P:reciprocal meiotic recombination"/>
    <property type="evidence" value="ECO:0007669"/>
    <property type="project" value="TreeGrafter"/>
</dbReference>
<evidence type="ECO:0000313" key="4">
    <source>
        <dbReference type="EMBL" id="KAG4415085.1"/>
    </source>
</evidence>
<feature type="region of interest" description="Disordered" evidence="3">
    <location>
        <begin position="198"/>
        <end position="267"/>
    </location>
</feature>
<protein>
    <submittedName>
        <fullName evidence="4">Uncharacterized protein</fullName>
    </submittedName>
</protein>
<dbReference type="AlphaFoldDB" id="A0A8H7T9R4"/>
<evidence type="ECO:0000256" key="3">
    <source>
        <dbReference type="SAM" id="MobiDB-lite"/>
    </source>
</evidence>
<dbReference type="InterPro" id="IPR027417">
    <property type="entry name" value="P-loop_NTPase"/>
</dbReference>
<dbReference type="PANTHER" id="PTHR46457">
    <property type="entry name" value="DNA REPAIR PROTEIN RAD51 HOMOLOG 4"/>
    <property type="match status" value="1"/>
</dbReference>
<evidence type="ECO:0000256" key="1">
    <source>
        <dbReference type="ARBA" id="ARBA00004123"/>
    </source>
</evidence>
<sequence>MIHIDHSLLPNATSPAPEPALPILASHLLELGELQQNRFSRDGRPQRLSTGCREIDEVLGGVGVERGVVLGISAPVEGREGRLLSLHLLASSLLPHLVQSALGPSNSPKIKATIIDTTGSFPLALLASVLSTRLLEARSLSVQNAVKTGNHAVQEPAPRRDDVDIDGQVHQCLEMVAISRVFDVEGLWEVIGEVDHAVSSSSPGLDGEDGNGKADLNDTDESEVQQQEIGNNTPEILDSEDSEEDTTPPRDGPPSSPKDRGDTTEGDEGIEIIVVDNMTHLINELFARKEKSDAHNLLTLLSSTLYTLSKTNNILTILHNATNPITTSYPQPNPRHNQPSTPHTLPIRSIFSSATQKPALGQILAQFPDIHLLLHPLPRGRGDAELLYGGGDANTDVFNNEAVGEERDAIRYTTVLEVLKDEAPSLGYLDVGNGGGRNKFAYREQRWTAIDVSRDGLNLICSFGERGGAKSVKTSVEEGLSGGVGNVAKIWGFGGRRV</sequence>
<keyword evidence="5" id="KW-1185">Reference proteome</keyword>
<gene>
    <name evidence="4" type="ORF">IFR04_011764</name>
</gene>
<dbReference type="GO" id="GO:0008094">
    <property type="term" value="F:ATP-dependent activity, acting on DNA"/>
    <property type="evidence" value="ECO:0007669"/>
    <property type="project" value="TreeGrafter"/>
</dbReference>
<feature type="compositionally biased region" description="Acidic residues" evidence="3">
    <location>
        <begin position="237"/>
        <end position="246"/>
    </location>
</feature>
<dbReference type="GO" id="GO:0005657">
    <property type="term" value="C:replication fork"/>
    <property type="evidence" value="ECO:0007669"/>
    <property type="project" value="TreeGrafter"/>
</dbReference>
<comment type="subcellular location">
    <subcellularLocation>
        <location evidence="1">Nucleus</location>
    </subcellularLocation>
</comment>
<dbReference type="GO" id="GO:0000400">
    <property type="term" value="F:four-way junction DNA binding"/>
    <property type="evidence" value="ECO:0007669"/>
    <property type="project" value="TreeGrafter"/>
</dbReference>
<dbReference type="GO" id="GO:0003697">
    <property type="term" value="F:single-stranded DNA binding"/>
    <property type="evidence" value="ECO:0007669"/>
    <property type="project" value="TreeGrafter"/>
</dbReference>
<dbReference type="GO" id="GO:0033063">
    <property type="term" value="C:Rad51B-Rad51C-Rad51D-XRCC2 complex"/>
    <property type="evidence" value="ECO:0007669"/>
    <property type="project" value="TreeGrafter"/>
</dbReference>
<dbReference type="GO" id="GO:0000724">
    <property type="term" value="P:double-strand break repair via homologous recombination"/>
    <property type="evidence" value="ECO:0007669"/>
    <property type="project" value="TreeGrafter"/>
</dbReference>
<keyword evidence="2" id="KW-0539">Nucleus</keyword>
<dbReference type="Gene3D" id="3.40.50.300">
    <property type="entry name" value="P-loop containing nucleotide triphosphate hydrolases"/>
    <property type="match status" value="1"/>
</dbReference>
<dbReference type="GO" id="GO:0042148">
    <property type="term" value="P:DNA strand invasion"/>
    <property type="evidence" value="ECO:0007669"/>
    <property type="project" value="TreeGrafter"/>
</dbReference>
<dbReference type="GO" id="GO:0005815">
    <property type="term" value="C:microtubule organizing center"/>
    <property type="evidence" value="ECO:0007669"/>
    <property type="project" value="TreeGrafter"/>
</dbReference>
<proteinExistence type="predicted"/>
<comment type="caution">
    <text evidence="4">The sequence shown here is derived from an EMBL/GenBank/DDBJ whole genome shotgun (WGS) entry which is preliminary data.</text>
</comment>
<evidence type="ECO:0000256" key="2">
    <source>
        <dbReference type="ARBA" id="ARBA00023242"/>
    </source>
</evidence>
<dbReference type="Proteomes" id="UP000664132">
    <property type="component" value="Unassembled WGS sequence"/>
</dbReference>
<dbReference type="InterPro" id="IPR051988">
    <property type="entry name" value="HRR_RAD51_Paralog"/>
</dbReference>
<dbReference type="GO" id="GO:0000723">
    <property type="term" value="P:telomere maintenance"/>
    <property type="evidence" value="ECO:0007669"/>
    <property type="project" value="TreeGrafter"/>
</dbReference>
<evidence type="ECO:0000313" key="5">
    <source>
        <dbReference type="Proteomes" id="UP000664132"/>
    </source>
</evidence>
<accession>A0A8H7T9R4</accession>
<dbReference type="EMBL" id="JAFJYH010000236">
    <property type="protein sequence ID" value="KAG4415085.1"/>
    <property type="molecule type" value="Genomic_DNA"/>
</dbReference>
<dbReference type="PANTHER" id="PTHR46457:SF1">
    <property type="entry name" value="DNA REPAIR PROTEIN RAD51 HOMOLOG 4"/>
    <property type="match status" value="1"/>
</dbReference>
<reference evidence="4" key="1">
    <citation type="submission" date="2021-02" db="EMBL/GenBank/DDBJ databases">
        <title>Genome sequence Cadophora malorum strain M34.</title>
        <authorList>
            <person name="Stefanovic E."/>
            <person name="Vu D."/>
            <person name="Scully C."/>
            <person name="Dijksterhuis J."/>
            <person name="Roader J."/>
            <person name="Houbraken J."/>
        </authorList>
    </citation>
    <scope>NUCLEOTIDE SEQUENCE</scope>
    <source>
        <strain evidence="4">M34</strain>
    </source>
</reference>
<organism evidence="4 5">
    <name type="scientific">Cadophora malorum</name>
    <dbReference type="NCBI Taxonomy" id="108018"/>
    <lineage>
        <taxon>Eukaryota</taxon>
        <taxon>Fungi</taxon>
        <taxon>Dikarya</taxon>
        <taxon>Ascomycota</taxon>
        <taxon>Pezizomycotina</taxon>
        <taxon>Leotiomycetes</taxon>
        <taxon>Helotiales</taxon>
        <taxon>Ploettnerulaceae</taxon>
        <taxon>Cadophora</taxon>
    </lineage>
</organism>
<dbReference type="OrthoDB" id="336321at2759"/>